<keyword evidence="7" id="KW-1185">Reference proteome</keyword>
<feature type="repeat" description="WD" evidence="5">
    <location>
        <begin position="178"/>
        <end position="219"/>
    </location>
</feature>
<feature type="repeat" description="WD" evidence="5">
    <location>
        <begin position="408"/>
        <end position="449"/>
    </location>
</feature>
<protein>
    <recommendedName>
        <fullName evidence="8">WD_REPEATS_REGION domain-containing protein</fullName>
    </recommendedName>
</protein>
<reference evidence="6" key="1">
    <citation type="journal article" date="2020" name="Ecol. Evol.">
        <title>Genome structure and content of the rice root-knot nematode (Meloidogyne graminicola).</title>
        <authorList>
            <person name="Phan N.T."/>
            <person name="Danchin E.G.J."/>
            <person name="Klopp C."/>
            <person name="Perfus-Barbeoch L."/>
            <person name="Kozlowski D.K."/>
            <person name="Koutsovoulos G.D."/>
            <person name="Lopez-Roques C."/>
            <person name="Bouchez O."/>
            <person name="Zahm M."/>
            <person name="Besnard G."/>
            <person name="Bellafiore S."/>
        </authorList>
    </citation>
    <scope>NUCLEOTIDE SEQUENCE</scope>
    <source>
        <strain evidence="6">VN-18</strain>
    </source>
</reference>
<evidence type="ECO:0000313" key="6">
    <source>
        <dbReference type="EMBL" id="KAF7638625.1"/>
    </source>
</evidence>
<dbReference type="InterPro" id="IPR020472">
    <property type="entry name" value="WD40_PAC1"/>
</dbReference>
<keyword evidence="2 5" id="KW-0853">WD repeat</keyword>
<keyword evidence="3" id="KW-0677">Repeat</keyword>
<proteinExistence type="predicted"/>
<dbReference type="InterPro" id="IPR015943">
    <property type="entry name" value="WD40/YVTN_repeat-like_dom_sf"/>
</dbReference>
<dbReference type="SMART" id="SM00320">
    <property type="entry name" value="WD40"/>
    <property type="match status" value="8"/>
</dbReference>
<dbReference type="PROSITE" id="PS50294">
    <property type="entry name" value="WD_REPEATS_REGION"/>
    <property type="match status" value="7"/>
</dbReference>
<dbReference type="InterPro" id="IPR019775">
    <property type="entry name" value="WD40_repeat_CS"/>
</dbReference>
<dbReference type="EMBL" id="JABEBT010000011">
    <property type="protein sequence ID" value="KAF7638625.1"/>
    <property type="molecule type" value="Genomic_DNA"/>
</dbReference>
<organism evidence="6 7">
    <name type="scientific">Meloidogyne graminicola</name>
    <dbReference type="NCBI Taxonomy" id="189291"/>
    <lineage>
        <taxon>Eukaryota</taxon>
        <taxon>Metazoa</taxon>
        <taxon>Ecdysozoa</taxon>
        <taxon>Nematoda</taxon>
        <taxon>Chromadorea</taxon>
        <taxon>Rhabditida</taxon>
        <taxon>Tylenchina</taxon>
        <taxon>Tylenchomorpha</taxon>
        <taxon>Tylenchoidea</taxon>
        <taxon>Meloidogynidae</taxon>
        <taxon>Meloidogyninae</taxon>
        <taxon>Meloidogyne</taxon>
    </lineage>
</organism>
<evidence type="ECO:0000256" key="1">
    <source>
        <dbReference type="ARBA" id="ARBA00004604"/>
    </source>
</evidence>
<dbReference type="PANTHER" id="PTHR19848:SF0">
    <property type="entry name" value="NOTCHLESS PROTEIN HOMOLOG 1"/>
    <property type="match status" value="1"/>
</dbReference>
<feature type="repeat" description="WD" evidence="5">
    <location>
        <begin position="224"/>
        <end position="270"/>
    </location>
</feature>
<evidence type="ECO:0000256" key="2">
    <source>
        <dbReference type="ARBA" id="ARBA00022574"/>
    </source>
</evidence>
<dbReference type="AlphaFoldDB" id="A0A8S9ZZS0"/>
<dbReference type="Proteomes" id="UP000605970">
    <property type="component" value="Unassembled WGS sequence"/>
</dbReference>
<dbReference type="PROSITE" id="PS50082">
    <property type="entry name" value="WD_REPEATS_2"/>
    <property type="match status" value="7"/>
</dbReference>
<feature type="repeat" description="WD" evidence="5">
    <location>
        <begin position="136"/>
        <end position="171"/>
    </location>
</feature>
<accession>A0A8S9ZZS0</accession>
<dbReference type="InterPro" id="IPR001680">
    <property type="entry name" value="WD40_rpt"/>
</dbReference>
<sequence>MSVDLEEIQQQPQSEAFSNINKNLDKSRMNVSVILFSEDNRELNNAPIVVLPLTTKVNQLEKLYHSLLCNDLEDEQPPIQFRVMDKHEDGNWVEIINSLLDSLPMECLITEKPIELFCLPQAVFRVRPVTRCAASLPGHGEPLISVQFSPDGSTLASGSGDKTVRIWDTKSLLPKQTLIGHQHWVLCIAWSNDGNKIASACKQGIILIWEYENKTSEFRLFRKLTGHKQWINALSWRPLHFEASSRLIASAGRDSTIRIWDIITSNTLFVLSGHTASVTALRWSGNDLIYSGSHDRTIKVWRAVDGVLCRTLEGHAHWINTLATNVDYVLRLGSFSPEEDSKGNQTSLKIKPEEVHINKIAQKKARIQYDKVLTNQPERLVSGSDDFTVRNFLFLWEPAIKKVPIARLTGHQQLINQVQFSPDGRTIASASFDKSIKLWDGRTGKFQVSLRGHVGPVYQIAWSCDSRLLVSGSADSTLKVWNIQKRRLELDLPGHGDEVFAVDWSPNSECVASGGKDKALKLWKR</sequence>
<feature type="repeat" description="WD" evidence="5">
    <location>
        <begin position="492"/>
        <end position="525"/>
    </location>
</feature>
<dbReference type="GO" id="GO:0005730">
    <property type="term" value="C:nucleolus"/>
    <property type="evidence" value="ECO:0007669"/>
    <property type="project" value="UniProtKB-SubCell"/>
</dbReference>
<name>A0A8S9ZZS0_9BILA</name>
<dbReference type="PRINTS" id="PR00319">
    <property type="entry name" value="GPROTEINB"/>
</dbReference>
<dbReference type="InterPro" id="IPR001632">
    <property type="entry name" value="WD40_G-protein_beta-like"/>
</dbReference>
<evidence type="ECO:0000256" key="3">
    <source>
        <dbReference type="ARBA" id="ARBA00022737"/>
    </source>
</evidence>
<feature type="repeat" description="WD" evidence="5">
    <location>
        <begin position="450"/>
        <end position="491"/>
    </location>
</feature>
<dbReference type="GO" id="GO:0000027">
    <property type="term" value="P:ribosomal large subunit assembly"/>
    <property type="evidence" value="ECO:0007669"/>
    <property type="project" value="TreeGrafter"/>
</dbReference>
<keyword evidence="4" id="KW-0539">Nucleus</keyword>
<evidence type="ECO:0008006" key="8">
    <source>
        <dbReference type="Google" id="ProtNLM"/>
    </source>
</evidence>
<feature type="repeat" description="WD" evidence="5">
    <location>
        <begin position="271"/>
        <end position="301"/>
    </location>
</feature>
<dbReference type="SUPFAM" id="SSF50978">
    <property type="entry name" value="WD40 repeat-like"/>
    <property type="match status" value="1"/>
</dbReference>
<dbReference type="GO" id="GO:0007219">
    <property type="term" value="P:Notch signaling pathway"/>
    <property type="evidence" value="ECO:0007669"/>
    <property type="project" value="TreeGrafter"/>
</dbReference>
<dbReference type="Pfam" id="PF00400">
    <property type="entry name" value="WD40"/>
    <property type="match status" value="7"/>
</dbReference>
<evidence type="ECO:0000256" key="5">
    <source>
        <dbReference type="PROSITE-ProRule" id="PRU00221"/>
    </source>
</evidence>
<dbReference type="InterPro" id="IPR036322">
    <property type="entry name" value="WD40_repeat_dom_sf"/>
</dbReference>
<comment type="subcellular location">
    <subcellularLocation>
        <location evidence="1">Nucleus</location>
        <location evidence="1">Nucleolus</location>
    </subcellularLocation>
</comment>
<dbReference type="PROSITE" id="PS00678">
    <property type="entry name" value="WD_REPEATS_1"/>
    <property type="match status" value="3"/>
</dbReference>
<comment type="caution">
    <text evidence="6">The sequence shown here is derived from an EMBL/GenBank/DDBJ whole genome shotgun (WGS) entry which is preliminary data.</text>
</comment>
<dbReference type="PRINTS" id="PR00320">
    <property type="entry name" value="GPROTEINBRPT"/>
</dbReference>
<evidence type="ECO:0000256" key="4">
    <source>
        <dbReference type="ARBA" id="ARBA00023242"/>
    </source>
</evidence>
<dbReference type="CDD" id="cd00200">
    <property type="entry name" value="WD40"/>
    <property type="match status" value="1"/>
</dbReference>
<dbReference type="OrthoDB" id="10267436at2759"/>
<gene>
    <name evidence="6" type="ORF">Mgra_00002003</name>
</gene>
<evidence type="ECO:0000313" key="7">
    <source>
        <dbReference type="Proteomes" id="UP000605970"/>
    </source>
</evidence>
<dbReference type="PANTHER" id="PTHR19848">
    <property type="entry name" value="WD40 REPEAT PROTEIN"/>
    <property type="match status" value="1"/>
</dbReference>
<dbReference type="Gene3D" id="2.130.10.10">
    <property type="entry name" value="YVTN repeat-like/Quinoprotein amine dehydrogenase"/>
    <property type="match status" value="1"/>
</dbReference>